<evidence type="ECO:0000256" key="1">
    <source>
        <dbReference type="ARBA" id="ARBA00004141"/>
    </source>
</evidence>
<keyword evidence="3 6" id="KW-1133">Transmembrane helix</keyword>
<evidence type="ECO:0000256" key="5">
    <source>
        <dbReference type="ARBA" id="ARBA00038359"/>
    </source>
</evidence>
<accession>A0AAD5RLH7</accession>
<keyword evidence="9" id="KW-1185">Reference proteome</keyword>
<feature type="transmembrane region" description="Helical" evidence="6">
    <location>
        <begin position="57"/>
        <end position="78"/>
    </location>
</feature>
<dbReference type="EMBL" id="JAKWBI020000316">
    <property type="protein sequence ID" value="KAJ2896718.1"/>
    <property type="molecule type" value="Genomic_DNA"/>
</dbReference>
<evidence type="ECO:0000256" key="2">
    <source>
        <dbReference type="ARBA" id="ARBA00022692"/>
    </source>
</evidence>
<name>A0AAD5RLH7_9PEZI</name>
<dbReference type="Proteomes" id="UP001201980">
    <property type="component" value="Unassembled WGS sequence"/>
</dbReference>
<reference evidence="8" key="1">
    <citation type="submission" date="2022-07" db="EMBL/GenBank/DDBJ databases">
        <title>Draft genome sequence of Zalerion maritima ATCC 34329, a (micro)plastics degrading marine fungus.</title>
        <authorList>
            <person name="Paco A."/>
            <person name="Goncalves M.F.M."/>
            <person name="Rocha-Santos T.A.P."/>
            <person name="Alves A."/>
        </authorList>
    </citation>
    <scope>NUCLEOTIDE SEQUENCE</scope>
    <source>
        <strain evidence="8">ATCC 34329</strain>
    </source>
</reference>
<dbReference type="InterPro" id="IPR052337">
    <property type="entry name" value="SAT4-like"/>
</dbReference>
<evidence type="ECO:0000313" key="9">
    <source>
        <dbReference type="Proteomes" id="UP001201980"/>
    </source>
</evidence>
<dbReference type="PANTHER" id="PTHR33048:SF42">
    <property type="entry name" value="INTEGRAL MEMBRANE PROTEIN"/>
    <property type="match status" value="1"/>
</dbReference>
<keyword evidence="4 6" id="KW-0472">Membrane</keyword>
<feature type="transmembrane region" description="Helical" evidence="6">
    <location>
        <begin position="90"/>
        <end position="111"/>
    </location>
</feature>
<dbReference type="InterPro" id="IPR049326">
    <property type="entry name" value="Rhodopsin_dom_fungi"/>
</dbReference>
<comment type="similarity">
    <text evidence="5">Belongs to the SAT4 family.</text>
</comment>
<dbReference type="Pfam" id="PF20684">
    <property type="entry name" value="Fung_rhodopsin"/>
    <property type="match status" value="1"/>
</dbReference>
<dbReference type="AlphaFoldDB" id="A0AAD5RLH7"/>
<protein>
    <recommendedName>
        <fullName evidence="7">Rhodopsin domain-containing protein</fullName>
    </recommendedName>
</protein>
<evidence type="ECO:0000256" key="3">
    <source>
        <dbReference type="ARBA" id="ARBA00022989"/>
    </source>
</evidence>
<sequence>MFSPAITLVASILSGGTGEPLSTRPFKFNKIIREEGALTVKPPGLGDTSGENNAAKLLVVMWLSIVLSGVFMGARLVGKMMKKKGLWWDDYILIISWAALIPTAILIIVLVSTLGHGKHVWDKSWLTPEQVSRSILMDQVAGSCLILSVFLSKTSFALTMHRVTKKHPKVRVAVWVAIVIMNLLTAVILFVQWLGCTPPAKLWKPWLEGKCFEVNAVLVLHLVTGGESHSLVE</sequence>
<comment type="subcellular location">
    <subcellularLocation>
        <location evidence="1">Membrane</location>
        <topology evidence="1">Multi-pass membrane protein</topology>
    </subcellularLocation>
</comment>
<dbReference type="PANTHER" id="PTHR33048">
    <property type="entry name" value="PTH11-LIKE INTEGRAL MEMBRANE PROTEIN (AFU_ORTHOLOGUE AFUA_5G11245)"/>
    <property type="match status" value="1"/>
</dbReference>
<feature type="transmembrane region" description="Helical" evidence="6">
    <location>
        <begin position="172"/>
        <end position="195"/>
    </location>
</feature>
<organism evidence="8 9">
    <name type="scientific">Zalerion maritima</name>
    <dbReference type="NCBI Taxonomy" id="339359"/>
    <lineage>
        <taxon>Eukaryota</taxon>
        <taxon>Fungi</taxon>
        <taxon>Dikarya</taxon>
        <taxon>Ascomycota</taxon>
        <taxon>Pezizomycotina</taxon>
        <taxon>Sordariomycetes</taxon>
        <taxon>Lulworthiomycetidae</taxon>
        <taxon>Lulworthiales</taxon>
        <taxon>Lulworthiaceae</taxon>
        <taxon>Zalerion</taxon>
    </lineage>
</organism>
<feature type="domain" description="Rhodopsin" evidence="7">
    <location>
        <begin position="74"/>
        <end position="220"/>
    </location>
</feature>
<proteinExistence type="inferred from homology"/>
<comment type="caution">
    <text evidence="8">The sequence shown here is derived from an EMBL/GenBank/DDBJ whole genome shotgun (WGS) entry which is preliminary data.</text>
</comment>
<evidence type="ECO:0000259" key="7">
    <source>
        <dbReference type="Pfam" id="PF20684"/>
    </source>
</evidence>
<dbReference type="GO" id="GO:0016020">
    <property type="term" value="C:membrane"/>
    <property type="evidence" value="ECO:0007669"/>
    <property type="project" value="UniProtKB-SubCell"/>
</dbReference>
<gene>
    <name evidence="8" type="ORF">MKZ38_005288</name>
</gene>
<keyword evidence="2 6" id="KW-0812">Transmembrane</keyword>
<feature type="transmembrane region" description="Helical" evidence="6">
    <location>
        <begin position="131"/>
        <end position="151"/>
    </location>
</feature>
<evidence type="ECO:0000256" key="4">
    <source>
        <dbReference type="ARBA" id="ARBA00023136"/>
    </source>
</evidence>
<evidence type="ECO:0000256" key="6">
    <source>
        <dbReference type="SAM" id="Phobius"/>
    </source>
</evidence>
<evidence type="ECO:0000313" key="8">
    <source>
        <dbReference type="EMBL" id="KAJ2896718.1"/>
    </source>
</evidence>